<accession>A0A7D5FJP9</accession>
<dbReference type="Proteomes" id="UP000515648">
    <property type="component" value="Segment"/>
</dbReference>
<proteinExistence type="predicted"/>
<protein>
    <submittedName>
        <fullName evidence="1">Uncharacterized protein</fullName>
    </submittedName>
</protein>
<organism evidence="1 2">
    <name type="scientific">Escherichia phage vB_EcoS_Chapo</name>
    <dbReference type="NCBI Taxonomy" id="2750856"/>
    <lineage>
        <taxon>Viruses</taxon>
        <taxon>Duplodnaviria</taxon>
        <taxon>Heunggongvirae</taxon>
        <taxon>Uroviricota</taxon>
        <taxon>Caudoviricetes</taxon>
        <taxon>Drexlerviridae</taxon>
        <taxon>Tunavirinae</taxon>
        <taxon>Tunavirus</taxon>
        <taxon>Tunavirus chapo</taxon>
    </lineage>
</organism>
<sequence length="54" mass="6553">MKLMRRFTNKGECKSLLRAVVNEKKKRAQSYTGWHSFLIWCKMRHYCKQLGCEE</sequence>
<keyword evidence="2" id="KW-1185">Reference proteome</keyword>
<reference evidence="1 2" key="1">
    <citation type="submission" date="2020-06" db="EMBL/GenBank/DDBJ databases">
        <title>Genome Sequences of Four Bacteriophages Infecting Toxigenic Escherichia coli (STEC).</title>
        <authorList>
            <person name="Dias C."/>
            <person name="Almeida C."/>
            <person name="Lobocka M."/>
            <person name="Oliveira H."/>
        </authorList>
    </citation>
    <scope>NUCLEOTIDE SEQUENCE [LARGE SCALE GENOMIC DNA]</scope>
</reference>
<gene>
    <name evidence="1" type="ORF">F10C_0081</name>
</gene>
<evidence type="ECO:0000313" key="1">
    <source>
        <dbReference type="EMBL" id="QLF82464.1"/>
    </source>
</evidence>
<name>A0A7D5FJP9_9CAUD</name>
<evidence type="ECO:0000313" key="2">
    <source>
        <dbReference type="Proteomes" id="UP000515648"/>
    </source>
</evidence>
<dbReference type="EMBL" id="MT682715">
    <property type="protein sequence ID" value="QLF82464.1"/>
    <property type="molecule type" value="Genomic_DNA"/>
</dbReference>